<dbReference type="AlphaFoldDB" id="A0AA87YQL6"/>
<name>A0AA87YQL6_FICCA</name>
<reference evidence="1" key="1">
    <citation type="submission" date="2023-07" db="EMBL/GenBank/DDBJ databases">
        <title>draft genome sequence of fig (Ficus carica).</title>
        <authorList>
            <person name="Takahashi T."/>
            <person name="Nishimura K."/>
        </authorList>
    </citation>
    <scope>NUCLEOTIDE SEQUENCE</scope>
</reference>
<sequence>MDGVVYVWGRNDVDGWDISFPVTRDDEDGILCVRVHLLLPRLQEVPRRKALVD</sequence>
<keyword evidence="2" id="KW-1185">Reference proteome</keyword>
<dbReference type="Proteomes" id="UP001187192">
    <property type="component" value="Unassembled WGS sequence"/>
</dbReference>
<gene>
    <name evidence="1" type="ORF">TIFTF001_050045</name>
</gene>
<organism evidence="1 2">
    <name type="scientific">Ficus carica</name>
    <name type="common">Common fig</name>
    <dbReference type="NCBI Taxonomy" id="3494"/>
    <lineage>
        <taxon>Eukaryota</taxon>
        <taxon>Viridiplantae</taxon>
        <taxon>Streptophyta</taxon>
        <taxon>Embryophyta</taxon>
        <taxon>Tracheophyta</taxon>
        <taxon>Spermatophyta</taxon>
        <taxon>Magnoliopsida</taxon>
        <taxon>eudicotyledons</taxon>
        <taxon>Gunneridae</taxon>
        <taxon>Pentapetalae</taxon>
        <taxon>rosids</taxon>
        <taxon>fabids</taxon>
        <taxon>Rosales</taxon>
        <taxon>Moraceae</taxon>
        <taxon>Ficeae</taxon>
        <taxon>Ficus</taxon>
    </lineage>
</organism>
<protein>
    <submittedName>
        <fullName evidence="1">Uncharacterized protein</fullName>
    </submittedName>
</protein>
<proteinExistence type="predicted"/>
<dbReference type="EMBL" id="BTGU01007708">
    <property type="protein sequence ID" value="GMN20523.1"/>
    <property type="molecule type" value="Genomic_DNA"/>
</dbReference>
<accession>A0AA87YQL6</accession>
<feature type="non-terminal residue" evidence="1">
    <location>
        <position position="53"/>
    </location>
</feature>
<evidence type="ECO:0000313" key="1">
    <source>
        <dbReference type="EMBL" id="GMN20523.1"/>
    </source>
</evidence>
<comment type="caution">
    <text evidence="1">The sequence shown here is derived from an EMBL/GenBank/DDBJ whole genome shotgun (WGS) entry which is preliminary data.</text>
</comment>
<evidence type="ECO:0000313" key="2">
    <source>
        <dbReference type="Proteomes" id="UP001187192"/>
    </source>
</evidence>